<dbReference type="EMBL" id="JAAAID010003286">
    <property type="protein sequence ID" value="KAF9999105.1"/>
    <property type="molecule type" value="Genomic_DNA"/>
</dbReference>
<comment type="caution">
    <text evidence="2">The sequence shown here is derived from an EMBL/GenBank/DDBJ whole genome shotgun (WGS) entry which is preliminary data.</text>
</comment>
<evidence type="ECO:0008006" key="4">
    <source>
        <dbReference type="Google" id="ProtNLM"/>
    </source>
</evidence>
<protein>
    <recommendedName>
        <fullName evidence="4">Periplasmic binding protein</fullName>
    </recommendedName>
</protein>
<gene>
    <name evidence="2" type="ORF">BGZ80_006637</name>
</gene>
<keyword evidence="1" id="KW-0732">Signal</keyword>
<evidence type="ECO:0000313" key="3">
    <source>
        <dbReference type="Proteomes" id="UP000703661"/>
    </source>
</evidence>
<feature type="signal peptide" evidence="1">
    <location>
        <begin position="1"/>
        <end position="41"/>
    </location>
</feature>
<name>A0A9P6MH20_9FUNG</name>
<dbReference type="OrthoDB" id="409848at2759"/>
<organism evidence="2 3">
    <name type="scientific">Entomortierella chlamydospora</name>
    <dbReference type="NCBI Taxonomy" id="101097"/>
    <lineage>
        <taxon>Eukaryota</taxon>
        <taxon>Fungi</taxon>
        <taxon>Fungi incertae sedis</taxon>
        <taxon>Mucoromycota</taxon>
        <taxon>Mortierellomycotina</taxon>
        <taxon>Mortierellomycetes</taxon>
        <taxon>Mortierellales</taxon>
        <taxon>Mortierellaceae</taxon>
        <taxon>Entomortierella</taxon>
    </lineage>
</organism>
<accession>A0A9P6MH20</accession>
<dbReference type="SUPFAM" id="SSF53807">
    <property type="entry name" value="Helical backbone' metal receptor"/>
    <property type="match status" value="1"/>
</dbReference>
<reference evidence="2" key="1">
    <citation type="journal article" date="2020" name="Fungal Divers.">
        <title>Resolving the Mortierellaceae phylogeny through synthesis of multi-gene phylogenetics and phylogenomics.</title>
        <authorList>
            <person name="Vandepol N."/>
            <person name="Liber J."/>
            <person name="Desiro A."/>
            <person name="Na H."/>
            <person name="Kennedy M."/>
            <person name="Barry K."/>
            <person name="Grigoriev I.V."/>
            <person name="Miller A.N."/>
            <person name="O'Donnell K."/>
            <person name="Stajich J.E."/>
            <person name="Bonito G."/>
        </authorList>
    </citation>
    <scope>NUCLEOTIDE SEQUENCE</scope>
    <source>
        <strain evidence="2">NRRL 2769</strain>
    </source>
</reference>
<sequence>MAAQSIPSNSGSKASRWTQPISISALLMLVPFLVMPVQAQAQTSISGQSCTNTTGYDANYDYFKTKIVVDDAALFSVQYKNNYKVVTNTYSLVNQSFVLTQCGTPVPDASLFPNNTVFTYVPASNVASISTTGIAYIEMLGARSTIKAIDTESLVTSPCGQYGLEHGEIQGLEDTNMTLRAQQLSSIDLIFNNYDSDPASANRTVITSEVSDPGPLNRAEWLEFYSTFFNLEEAAQNLTASINNNYNCFKNAVASKATKPVIAWATYTAPSTYNNNTPSWAFSNAPYKMILSADAGATFYNGTTNMTFTTAAAFAAEALNVDVLIDETYTGADINAFYTNYNLTASSPHKFIQNKAVFREDGLVNKNDGRDWFAGAVVMDDALLQDLIRAVHPDALPDNVPYNWLRNIAKNEPEQILSSANCTTPDSNAATPDRAIQCSTMKVGTSSASSKTVAGTLTAVLGFLAIALAF</sequence>
<dbReference type="Proteomes" id="UP000703661">
    <property type="component" value="Unassembled WGS sequence"/>
</dbReference>
<feature type="chain" id="PRO_5040163704" description="Periplasmic binding protein" evidence="1">
    <location>
        <begin position="42"/>
        <end position="470"/>
    </location>
</feature>
<proteinExistence type="predicted"/>
<dbReference type="PANTHER" id="PTHR38360:SF1">
    <property type="entry name" value="F12P19.7"/>
    <property type="match status" value="1"/>
</dbReference>
<dbReference type="AlphaFoldDB" id="A0A9P6MH20"/>
<evidence type="ECO:0000256" key="1">
    <source>
        <dbReference type="SAM" id="SignalP"/>
    </source>
</evidence>
<keyword evidence="3" id="KW-1185">Reference proteome</keyword>
<dbReference type="PANTHER" id="PTHR38360">
    <property type="entry name" value="OS03G0120000 PROTEIN"/>
    <property type="match status" value="1"/>
</dbReference>
<evidence type="ECO:0000313" key="2">
    <source>
        <dbReference type="EMBL" id="KAF9999105.1"/>
    </source>
</evidence>